<comment type="subcellular location">
    <subcellularLocation>
        <location evidence="1">Membrane</location>
        <topology evidence="1">Multi-pass membrane protein</topology>
    </subcellularLocation>
</comment>
<evidence type="ECO:0000256" key="3">
    <source>
        <dbReference type="ARBA" id="ARBA00022989"/>
    </source>
</evidence>
<protein>
    <submittedName>
        <fullName evidence="6">Energy-coupling factor transporter transmembrane protein EcfT</fullName>
    </submittedName>
</protein>
<dbReference type="RefSeq" id="WP_262430969.1">
    <property type="nucleotide sequence ID" value="NZ_JACRTG010000034.1"/>
</dbReference>
<dbReference type="GO" id="GO:0005886">
    <property type="term" value="C:plasma membrane"/>
    <property type="evidence" value="ECO:0007669"/>
    <property type="project" value="UniProtKB-ARBA"/>
</dbReference>
<dbReference type="EMBL" id="JACRTG010000034">
    <property type="protein sequence ID" value="MBC8589502.1"/>
    <property type="molecule type" value="Genomic_DNA"/>
</dbReference>
<reference evidence="6" key="1">
    <citation type="submission" date="2020-08" db="EMBL/GenBank/DDBJ databases">
        <title>Genome public.</title>
        <authorList>
            <person name="Liu C."/>
            <person name="Sun Q."/>
        </authorList>
    </citation>
    <scope>NUCLEOTIDE SEQUENCE</scope>
    <source>
        <strain evidence="6">BX21</strain>
    </source>
</reference>
<accession>A0A926EXS0</accession>
<feature type="transmembrane region" description="Helical" evidence="5">
    <location>
        <begin position="95"/>
        <end position="113"/>
    </location>
</feature>
<feature type="transmembrane region" description="Helical" evidence="5">
    <location>
        <begin position="57"/>
        <end position="74"/>
    </location>
</feature>
<sequence>MRDTFSDYHPIVNFVYFTQVLVFSMFFMHPVCLGISLISAFTYSIYLNGKKALKFNFKYMLPMLIITALINPAFNHEGATILTYLRDGNPLTLESITYGIAAAIMFVTIISWFSCYNTVMTSDKFVYLFGRIIPGLSLILSMTLRFVPRFKVQLKIVSNAQKCIGRDVSNGSIIQRAKHGMRILSIMVTWALENAIEIADSMRSRGYGLPGRTAFSIYRFDKRDKYALIFLLFFGGYILIGYITKGLYWKYFPTMRGVRFEPYSMSLYISYLALCLAPVAINIKEDWKWKAIESKI</sequence>
<feature type="transmembrane region" description="Helical" evidence="5">
    <location>
        <begin position="20"/>
        <end position="45"/>
    </location>
</feature>
<dbReference type="InterPro" id="IPR003339">
    <property type="entry name" value="ABC/ECF_trnsptr_transmembrane"/>
</dbReference>
<organism evidence="6 7">
    <name type="scientific">Paratissierella segnis</name>
    <dbReference type="NCBI Taxonomy" id="2763679"/>
    <lineage>
        <taxon>Bacteria</taxon>
        <taxon>Bacillati</taxon>
        <taxon>Bacillota</taxon>
        <taxon>Tissierellia</taxon>
        <taxon>Tissierellales</taxon>
        <taxon>Tissierellaceae</taxon>
        <taxon>Paratissierella</taxon>
    </lineage>
</organism>
<feature type="transmembrane region" description="Helical" evidence="5">
    <location>
        <begin position="263"/>
        <end position="283"/>
    </location>
</feature>
<dbReference type="Proteomes" id="UP000601171">
    <property type="component" value="Unassembled WGS sequence"/>
</dbReference>
<evidence type="ECO:0000256" key="4">
    <source>
        <dbReference type="ARBA" id="ARBA00023136"/>
    </source>
</evidence>
<comment type="caution">
    <text evidence="6">The sequence shown here is derived from an EMBL/GenBank/DDBJ whole genome shotgun (WGS) entry which is preliminary data.</text>
</comment>
<dbReference type="Pfam" id="PF02361">
    <property type="entry name" value="CbiQ"/>
    <property type="match status" value="1"/>
</dbReference>
<keyword evidence="7" id="KW-1185">Reference proteome</keyword>
<name>A0A926EXS0_9FIRM</name>
<dbReference type="CDD" id="cd16914">
    <property type="entry name" value="EcfT"/>
    <property type="match status" value="1"/>
</dbReference>
<evidence type="ECO:0000313" key="7">
    <source>
        <dbReference type="Proteomes" id="UP000601171"/>
    </source>
</evidence>
<evidence type="ECO:0000256" key="5">
    <source>
        <dbReference type="SAM" id="Phobius"/>
    </source>
</evidence>
<gene>
    <name evidence="6" type="ORF">H8707_14905</name>
</gene>
<keyword evidence="2 5" id="KW-0812">Transmembrane</keyword>
<dbReference type="AlphaFoldDB" id="A0A926EXS0"/>
<evidence type="ECO:0000256" key="1">
    <source>
        <dbReference type="ARBA" id="ARBA00004141"/>
    </source>
</evidence>
<feature type="transmembrane region" description="Helical" evidence="5">
    <location>
        <begin position="226"/>
        <end position="243"/>
    </location>
</feature>
<keyword evidence="4 5" id="KW-0472">Membrane</keyword>
<evidence type="ECO:0000256" key="2">
    <source>
        <dbReference type="ARBA" id="ARBA00022692"/>
    </source>
</evidence>
<evidence type="ECO:0000313" key="6">
    <source>
        <dbReference type="EMBL" id="MBC8589502.1"/>
    </source>
</evidence>
<proteinExistence type="predicted"/>
<keyword evidence="3 5" id="KW-1133">Transmembrane helix</keyword>
<feature type="transmembrane region" description="Helical" evidence="5">
    <location>
        <begin position="125"/>
        <end position="147"/>
    </location>
</feature>